<name>A0A816CKY3_9BILA</name>
<dbReference type="EMBL" id="CAJOBJ010372038">
    <property type="protein sequence ID" value="CAF5223873.1"/>
    <property type="molecule type" value="Genomic_DNA"/>
</dbReference>
<evidence type="ECO:0000313" key="3">
    <source>
        <dbReference type="Proteomes" id="UP000663834"/>
    </source>
</evidence>
<dbReference type="AlphaFoldDB" id="A0A816CKY3"/>
<evidence type="ECO:0000313" key="1">
    <source>
        <dbReference type="EMBL" id="CAF1623036.1"/>
    </source>
</evidence>
<protein>
    <submittedName>
        <fullName evidence="1">Uncharacterized protein</fullName>
    </submittedName>
</protein>
<dbReference type="Proteomes" id="UP000681720">
    <property type="component" value="Unassembled WGS sequence"/>
</dbReference>
<organism evidence="1 3">
    <name type="scientific">Rotaria magnacalcarata</name>
    <dbReference type="NCBI Taxonomy" id="392030"/>
    <lineage>
        <taxon>Eukaryota</taxon>
        <taxon>Metazoa</taxon>
        <taxon>Spiralia</taxon>
        <taxon>Gnathifera</taxon>
        <taxon>Rotifera</taxon>
        <taxon>Eurotatoria</taxon>
        <taxon>Bdelloidea</taxon>
        <taxon>Philodinida</taxon>
        <taxon>Philodinidae</taxon>
        <taxon>Rotaria</taxon>
    </lineage>
</organism>
<evidence type="ECO:0000313" key="2">
    <source>
        <dbReference type="EMBL" id="CAF5223873.1"/>
    </source>
</evidence>
<dbReference type="EMBL" id="CAJNOW010013637">
    <property type="protein sequence ID" value="CAF1623036.1"/>
    <property type="molecule type" value="Genomic_DNA"/>
</dbReference>
<reference evidence="1" key="1">
    <citation type="submission" date="2021-02" db="EMBL/GenBank/DDBJ databases">
        <authorList>
            <person name="Nowell W R."/>
        </authorList>
    </citation>
    <scope>NUCLEOTIDE SEQUENCE</scope>
</reference>
<accession>A0A816CKY3</accession>
<gene>
    <name evidence="2" type="ORF">GIL414_LOCUS85814</name>
    <name evidence="1" type="ORF">KQP761_LOCUS24928</name>
</gene>
<dbReference type="Proteomes" id="UP000663834">
    <property type="component" value="Unassembled WGS sequence"/>
</dbReference>
<comment type="caution">
    <text evidence="1">The sequence shown here is derived from an EMBL/GenBank/DDBJ whole genome shotgun (WGS) entry which is preliminary data.</text>
</comment>
<proteinExistence type="predicted"/>
<sequence>MEDAIQKLYAHNTEQQMPLYAPENQVTQTQAQLQTLSAKILAPPPMEDAIQRPVARMTGQHLRCDAPVEVAMLTLAHQPTSYAKILAPSTMEDAIRMLFAPTGQQQVQ</sequence>